<feature type="non-terminal residue" evidence="2">
    <location>
        <position position="1"/>
    </location>
</feature>
<evidence type="ECO:0000313" key="2">
    <source>
        <dbReference type="EMBL" id="KKK63648.1"/>
    </source>
</evidence>
<protein>
    <submittedName>
        <fullName evidence="2">Uncharacterized protein</fullName>
    </submittedName>
</protein>
<dbReference type="EMBL" id="LAZR01061404">
    <property type="protein sequence ID" value="KKK63648.1"/>
    <property type="molecule type" value="Genomic_DNA"/>
</dbReference>
<sequence length="180" mass="20851">VQDYRFPEMKRNIIEDAFDEIEILGFPVSLSPFDLLKTKYRGDIMTAQLLDNNKRTVRMLAYLVSTKQVPTKSGNMYFGTWIDNHGDYFDTAHFAGSLKLYPFKGGGCYLLLGRVEVDFHFPTVVISKMEKMPFVPDPRYATGTDREYRVHERLKEDVSSTNRAPYPQEHEIGLPRSRMV</sequence>
<evidence type="ECO:0000256" key="1">
    <source>
        <dbReference type="SAM" id="MobiDB-lite"/>
    </source>
</evidence>
<dbReference type="AlphaFoldDB" id="A0A0F8X416"/>
<reference evidence="2" key="1">
    <citation type="journal article" date="2015" name="Nature">
        <title>Complex archaea that bridge the gap between prokaryotes and eukaryotes.</title>
        <authorList>
            <person name="Spang A."/>
            <person name="Saw J.H."/>
            <person name="Jorgensen S.L."/>
            <person name="Zaremba-Niedzwiedzka K."/>
            <person name="Martijn J."/>
            <person name="Lind A.E."/>
            <person name="van Eijk R."/>
            <person name="Schleper C."/>
            <person name="Guy L."/>
            <person name="Ettema T.J."/>
        </authorList>
    </citation>
    <scope>NUCLEOTIDE SEQUENCE</scope>
</reference>
<accession>A0A0F8X416</accession>
<gene>
    <name evidence="2" type="ORF">LCGC14_2992180</name>
</gene>
<feature type="region of interest" description="Disordered" evidence="1">
    <location>
        <begin position="154"/>
        <end position="180"/>
    </location>
</feature>
<organism evidence="2">
    <name type="scientific">marine sediment metagenome</name>
    <dbReference type="NCBI Taxonomy" id="412755"/>
    <lineage>
        <taxon>unclassified sequences</taxon>
        <taxon>metagenomes</taxon>
        <taxon>ecological metagenomes</taxon>
    </lineage>
</organism>
<proteinExistence type="predicted"/>
<name>A0A0F8X416_9ZZZZ</name>
<comment type="caution">
    <text evidence="2">The sequence shown here is derived from an EMBL/GenBank/DDBJ whole genome shotgun (WGS) entry which is preliminary data.</text>
</comment>